<reference evidence="1" key="1">
    <citation type="journal article" date="2014" name="Int. J. Syst. Evol. Microbiol.">
        <title>Complete genome sequence of Corynebacterium casei LMG S-19264T (=DSM 44701T), isolated from a smear-ripened cheese.</title>
        <authorList>
            <consortium name="US DOE Joint Genome Institute (JGI-PGF)"/>
            <person name="Walter F."/>
            <person name="Albersmeier A."/>
            <person name="Kalinowski J."/>
            <person name="Ruckert C."/>
        </authorList>
    </citation>
    <scope>NUCLEOTIDE SEQUENCE</scope>
    <source>
        <strain evidence="1">KCTC 12113</strain>
    </source>
</reference>
<keyword evidence="2" id="KW-1185">Reference proteome</keyword>
<name>A0A918J5C9_9FLAO</name>
<gene>
    <name evidence="1" type="ORF">GCM10007383_36450</name>
</gene>
<proteinExistence type="predicted"/>
<protein>
    <submittedName>
        <fullName evidence="1">Uncharacterized protein</fullName>
    </submittedName>
</protein>
<organism evidence="1 2">
    <name type="scientific">Arenibacter certesii</name>
    <dbReference type="NCBI Taxonomy" id="228955"/>
    <lineage>
        <taxon>Bacteria</taxon>
        <taxon>Pseudomonadati</taxon>
        <taxon>Bacteroidota</taxon>
        <taxon>Flavobacteriia</taxon>
        <taxon>Flavobacteriales</taxon>
        <taxon>Flavobacteriaceae</taxon>
        <taxon>Arenibacter</taxon>
    </lineage>
</organism>
<evidence type="ECO:0000313" key="2">
    <source>
        <dbReference type="Proteomes" id="UP000634668"/>
    </source>
</evidence>
<dbReference type="Gene3D" id="3.20.20.140">
    <property type="entry name" value="Metal-dependent hydrolases"/>
    <property type="match status" value="1"/>
</dbReference>
<evidence type="ECO:0000313" key="1">
    <source>
        <dbReference type="EMBL" id="GGW49196.1"/>
    </source>
</evidence>
<dbReference type="AlphaFoldDB" id="A0A918J5C9"/>
<dbReference type="Proteomes" id="UP000634668">
    <property type="component" value="Unassembled WGS sequence"/>
</dbReference>
<dbReference type="EMBL" id="BMWP01000039">
    <property type="protein sequence ID" value="GGW49196.1"/>
    <property type="molecule type" value="Genomic_DNA"/>
</dbReference>
<reference evidence="1" key="2">
    <citation type="submission" date="2020-09" db="EMBL/GenBank/DDBJ databases">
        <authorList>
            <person name="Sun Q."/>
            <person name="Kim S."/>
        </authorList>
    </citation>
    <scope>NUCLEOTIDE SEQUENCE</scope>
    <source>
        <strain evidence="1">KCTC 12113</strain>
    </source>
</reference>
<sequence length="69" mass="8074">MHASYPMINVLLTVLWTRPQVYIDVGVICYAIPRKAHHEYLRGLFDAGSGKRVMLGYDQMNRLKTNRFF</sequence>
<comment type="caution">
    <text evidence="1">The sequence shown here is derived from an EMBL/GenBank/DDBJ whole genome shotgun (WGS) entry which is preliminary data.</text>
</comment>
<accession>A0A918J5C9</accession>